<gene>
    <name evidence="1" type="ORF">UC3_01433</name>
</gene>
<evidence type="ECO:0000313" key="1">
    <source>
        <dbReference type="EMBL" id="EOL45543.1"/>
    </source>
</evidence>
<sequence length="265" mass="29981">MEFTLTVNVTDAKTVISSKNSPTVTIVDTPVFPTAQSTPALIFLLKKRQFLAIGKTSDLTENLSIDFDQIITVSFSWEDELDYLEQVIFDEAKDAHTLMKKLSPEINIPKNAQVTASNTKDWLLSVFSTFGYTFENLSLIENKKTGKTRHKWSKEVSQIEFFVDTRQSKATVLWQKRNEMLIKKGAVMMPEPPLNKDGSLGFSAKMGQKIRADNASVFEKFITTEDLVLKSVNEVGLFLYFAGTNSWLELKDASGRTIEDWTKIE</sequence>
<dbReference type="RefSeq" id="WP_010768096.1">
    <property type="nucleotide sequence ID" value="NZ_ASWE01000003.1"/>
</dbReference>
<reference evidence="1 2" key="1">
    <citation type="submission" date="2013-02" db="EMBL/GenBank/DDBJ databases">
        <title>The Genome Sequence of Enterococcus phoeniculicola BAA-412.</title>
        <authorList>
            <consortium name="The Broad Institute Genome Sequencing Platform"/>
            <consortium name="The Broad Institute Genome Sequencing Center for Infectious Disease"/>
            <person name="Earl A.M."/>
            <person name="Gilmore M.S."/>
            <person name="Lebreton F."/>
            <person name="Walker B."/>
            <person name="Young S.K."/>
            <person name="Zeng Q."/>
            <person name="Gargeya S."/>
            <person name="Fitzgerald M."/>
            <person name="Haas B."/>
            <person name="Abouelleil A."/>
            <person name="Alvarado L."/>
            <person name="Arachchi H.M."/>
            <person name="Berlin A.M."/>
            <person name="Chapman S.B."/>
            <person name="Dewar J."/>
            <person name="Goldberg J."/>
            <person name="Griggs A."/>
            <person name="Gujja S."/>
            <person name="Hansen M."/>
            <person name="Howarth C."/>
            <person name="Imamovic A."/>
            <person name="Larimer J."/>
            <person name="McCowan C."/>
            <person name="Murphy C."/>
            <person name="Neiman D."/>
            <person name="Pearson M."/>
            <person name="Priest M."/>
            <person name="Roberts A."/>
            <person name="Saif S."/>
            <person name="Shea T."/>
            <person name="Sisk P."/>
            <person name="Sykes S."/>
            <person name="Wortman J."/>
            <person name="Nusbaum C."/>
            <person name="Birren B."/>
        </authorList>
    </citation>
    <scope>NUCLEOTIDE SEQUENCE [LARGE SCALE GENOMIC DNA]</scope>
    <source>
        <strain evidence="1 2">ATCC BAA-412</strain>
    </source>
</reference>
<name>R3TWP0_9ENTE</name>
<dbReference type="AlphaFoldDB" id="R3TWP0"/>
<dbReference type="Proteomes" id="UP000013785">
    <property type="component" value="Unassembled WGS sequence"/>
</dbReference>
<dbReference type="EMBL" id="AJAT01000012">
    <property type="protein sequence ID" value="EOL45543.1"/>
    <property type="molecule type" value="Genomic_DNA"/>
</dbReference>
<proteinExistence type="predicted"/>
<dbReference type="STRING" id="154621.RV11_GL000017"/>
<dbReference type="OrthoDB" id="3238747at2"/>
<organism evidence="1 2">
    <name type="scientific">Enterococcus phoeniculicola ATCC BAA-412</name>
    <dbReference type="NCBI Taxonomy" id="1158610"/>
    <lineage>
        <taxon>Bacteria</taxon>
        <taxon>Bacillati</taxon>
        <taxon>Bacillota</taxon>
        <taxon>Bacilli</taxon>
        <taxon>Lactobacillales</taxon>
        <taxon>Enterococcaceae</taxon>
        <taxon>Enterococcus</taxon>
    </lineage>
</organism>
<dbReference type="eggNOG" id="ENOG5032VTB">
    <property type="taxonomic scope" value="Bacteria"/>
</dbReference>
<accession>R3TWP0</accession>
<comment type="caution">
    <text evidence="1">The sequence shown here is derived from an EMBL/GenBank/DDBJ whole genome shotgun (WGS) entry which is preliminary data.</text>
</comment>
<protein>
    <submittedName>
        <fullName evidence="1">Uncharacterized protein</fullName>
    </submittedName>
</protein>
<dbReference type="PATRIC" id="fig|1158610.3.peg.1416"/>
<keyword evidence="2" id="KW-1185">Reference proteome</keyword>
<evidence type="ECO:0000313" key="2">
    <source>
        <dbReference type="Proteomes" id="UP000013785"/>
    </source>
</evidence>
<dbReference type="HOGENOM" id="CLU_1076628_0_0_9"/>